<dbReference type="Pfam" id="PF09720">
    <property type="entry name" value="Unstab_antitox"/>
    <property type="match status" value="1"/>
</dbReference>
<name>A0A517T7G6_9PLAN</name>
<dbReference type="EMBL" id="CP036316">
    <property type="protein sequence ID" value="QDT64316.1"/>
    <property type="molecule type" value="Genomic_DNA"/>
</dbReference>
<evidence type="ECO:0008006" key="3">
    <source>
        <dbReference type="Google" id="ProtNLM"/>
    </source>
</evidence>
<evidence type="ECO:0000313" key="2">
    <source>
        <dbReference type="Proteomes" id="UP000319976"/>
    </source>
</evidence>
<dbReference type="InterPro" id="IPR013406">
    <property type="entry name" value="CHP02574_addiction_mod"/>
</dbReference>
<reference evidence="1 2" key="1">
    <citation type="submission" date="2019-02" db="EMBL/GenBank/DDBJ databases">
        <title>Deep-cultivation of Planctomycetes and their phenomic and genomic characterization uncovers novel biology.</title>
        <authorList>
            <person name="Wiegand S."/>
            <person name="Jogler M."/>
            <person name="Boedeker C."/>
            <person name="Pinto D."/>
            <person name="Vollmers J."/>
            <person name="Rivas-Marin E."/>
            <person name="Kohn T."/>
            <person name="Peeters S.H."/>
            <person name="Heuer A."/>
            <person name="Rast P."/>
            <person name="Oberbeckmann S."/>
            <person name="Bunk B."/>
            <person name="Jeske O."/>
            <person name="Meyerdierks A."/>
            <person name="Storesund J.E."/>
            <person name="Kallscheuer N."/>
            <person name="Luecker S."/>
            <person name="Lage O.M."/>
            <person name="Pohl T."/>
            <person name="Merkel B.J."/>
            <person name="Hornburger P."/>
            <person name="Mueller R.-W."/>
            <person name="Bruemmer F."/>
            <person name="Labrenz M."/>
            <person name="Spormann A.M."/>
            <person name="Op den Camp H."/>
            <person name="Overmann J."/>
            <person name="Amann R."/>
            <person name="Jetten M.S.M."/>
            <person name="Mascher T."/>
            <person name="Medema M.H."/>
            <person name="Devos D.P."/>
            <person name="Kaster A.-K."/>
            <person name="Ovreas L."/>
            <person name="Rohde M."/>
            <person name="Galperin M.Y."/>
            <person name="Jogler C."/>
        </authorList>
    </citation>
    <scope>NUCLEOTIDE SEQUENCE [LARGE SCALE GENOMIC DNA]</scope>
    <source>
        <strain evidence="1 2">V22</strain>
    </source>
</reference>
<accession>A0A517T7G6</accession>
<dbReference type="Proteomes" id="UP000319976">
    <property type="component" value="Chromosome"/>
</dbReference>
<gene>
    <name evidence="1" type="ORF">V22_15480</name>
</gene>
<sequence length="80" mass="9154">MTEPEFKSLTEQTLALPSELRHRLANALLKSFDPPGRELTPEEWHAAWMPEIRRRIAESDAGVPGVPLEEAWERIAGRHQ</sequence>
<dbReference type="AlphaFoldDB" id="A0A517T7G6"/>
<dbReference type="RefSeq" id="WP_145261381.1">
    <property type="nucleotide sequence ID" value="NZ_CP036316.1"/>
</dbReference>
<organism evidence="1 2">
    <name type="scientific">Calycomorphotria hydatis</name>
    <dbReference type="NCBI Taxonomy" id="2528027"/>
    <lineage>
        <taxon>Bacteria</taxon>
        <taxon>Pseudomonadati</taxon>
        <taxon>Planctomycetota</taxon>
        <taxon>Planctomycetia</taxon>
        <taxon>Planctomycetales</taxon>
        <taxon>Planctomycetaceae</taxon>
        <taxon>Calycomorphotria</taxon>
    </lineage>
</organism>
<dbReference type="KEGG" id="chya:V22_15480"/>
<protein>
    <recommendedName>
        <fullName evidence="3">Addiction module component</fullName>
    </recommendedName>
</protein>
<proteinExistence type="predicted"/>
<keyword evidence="2" id="KW-1185">Reference proteome</keyword>
<dbReference type="OrthoDB" id="5518683at2"/>
<evidence type="ECO:0000313" key="1">
    <source>
        <dbReference type="EMBL" id="QDT64316.1"/>
    </source>
</evidence>